<keyword evidence="3" id="KW-1185">Reference proteome</keyword>
<accession>A0ABT3LNF5</accession>
<organism evidence="2 3">
    <name type="scientific">Pseudomonas fragariae</name>
    <name type="common">ex Marin et al. 2024</name>
    <dbReference type="NCBI Taxonomy" id="3080056"/>
    <lineage>
        <taxon>Bacteria</taxon>
        <taxon>Pseudomonadati</taxon>
        <taxon>Pseudomonadota</taxon>
        <taxon>Gammaproteobacteria</taxon>
        <taxon>Pseudomonadales</taxon>
        <taxon>Pseudomonadaceae</taxon>
        <taxon>Pseudomonas</taxon>
    </lineage>
</organism>
<evidence type="ECO:0000313" key="3">
    <source>
        <dbReference type="Proteomes" id="UP001142690"/>
    </source>
</evidence>
<protein>
    <submittedName>
        <fullName evidence="2">Uncharacterized protein</fullName>
    </submittedName>
</protein>
<comment type="caution">
    <text evidence="2">The sequence shown here is derived from an EMBL/GenBank/DDBJ whole genome shotgun (WGS) entry which is preliminary data.</text>
</comment>
<sequence length="177" mass="19131">MSMKCSWSGKLGLNTSLFAVIACLCAGPLDAGQTDVDSLGMTLCAAEEDVYFSCPLPGNKIVSVCASNNKAPGSGYVQYRYGTPDNMELLYPNKKAPPVGKFFLVDASEGSVNKGIIKFKNGRYTYLLAQAFVSYLTVLKDGKLLLRKNCEEGGYAFISRKADQGMETVSKSAEDFK</sequence>
<reference evidence="2" key="1">
    <citation type="submission" date="2021-08" db="EMBL/GenBank/DDBJ databases">
        <title>Characterization of Pseudomonas fragariae.</title>
        <authorList>
            <person name="Carvalho R."/>
            <person name="Marin M."/>
        </authorList>
    </citation>
    <scope>NUCLEOTIDE SEQUENCE</scope>
    <source>
        <strain evidence="2">17</strain>
    </source>
</reference>
<keyword evidence="1" id="KW-0732">Signal</keyword>
<name>A0ABT3LNF5_9PSED</name>
<proteinExistence type="predicted"/>
<dbReference type="EMBL" id="JAINZM010000024">
    <property type="protein sequence ID" value="MCW6057993.1"/>
    <property type="molecule type" value="Genomic_DNA"/>
</dbReference>
<gene>
    <name evidence="2" type="ORF">K7K06_20285</name>
</gene>
<evidence type="ECO:0000313" key="2">
    <source>
        <dbReference type="EMBL" id="MCW6057993.1"/>
    </source>
</evidence>
<feature type="signal peptide" evidence="1">
    <location>
        <begin position="1"/>
        <end position="31"/>
    </location>
</feature>
<evidence type="ECO:0000256" key="1">
    <source>
        <dbReference type="SAM" id="SignalP"/>
    </source>
</evidence>
<dbReference type="Proteomes" id="UP001142690">
    <property type="component" value="Unassembled WGS sequence"/>
</dbReference>
<dbReference type="PROSITE" id="PS51257">
    <property type="entry name" value="PROKAR_LIPOPROTEIN"/>
    <property type="match status" value="1"/>
</dbReference>
<feature type="chain" id="PRO_5045564163" evidence="1">
    <location>
        <begin position="32"/>
        <end position="177"/>
    </location>
</feature>